<protein>
    <recommendedName>
        <fullName evidence="3">CheW-like domain-containing protein</fullName>
    </recommendedName>
</protein>
<accession>A0ABM5LSW8</accession>
<sequence>MGIAPIDFATSTGGKYDDPMRVFLIVLDEHVFILNAFSLEDINNFLKKEFPENIEKPFAIMELTNYQLKILDKPYIEKLVDDCRELFNTR</sequence>
<keyword evidence="2" id="KW-1185">Reference proteome</keyword>
<dbReference type="Proteomes" id="UP000006867">
    <property type="component" value="Chromosome"/>
</dbReference>
<name>A0ABM5LSW8_BACA1</name>
<proteinExistence type="predicted"/>
<evidence type="ECO:0008006" key="3">
    <source>
        <dbReference type="Google" id="ProtNLM"/>
    </source>
</evidence>
<evidence type="ECO:0000313" key="2">
    <source>
        <dbReference type="Proteomes" id="UP000006867"/>
    </source>
</evidence>
<evidence type="ECO:0000313" key="1">
    <source>
        <dbReference type="EMBL" id="ADP30965.1"/>
    </source>
</evidence>
<dbReference type="RefSeq" id="WP_003328165.1">
    <property type="nucleotide sequence ID" value="NC_014639.1"/>
</dbReference>
<reference evidence="1 2" key="1">
    <citation type="journal article" date="2011" name="Front. Microbiol.">
        <title>Genomic signatures of strain selection and enhancement in Bacillus atrophaeus var. globigii, a historical biowarfare simulant.</title>
        <authorList>
            <person name="Gibbons H.S."/>
            <person name="Broomall S.M."/>
            <person name="McNew L.A."/>
            <person name="Daligault H."/>
            <person name="Chapman C."/>
            <person name="Bruce D."/>
            <person name="Karavis M."/>
            <person name="Krepps M."/>
            <person name="McGregor P.A."/>
            <person name="Hong C."/>
            <person name="Park K.H."/>
            <person name="Akmal A."/>
            <person name="Feldman A."/>
            <person name="Lin J.S."/>
            <person name="Chang W.E."/>
            <person name="Higgs B.W."/>
            <person name="Demirev P."/>
            <person name="Lindquist J."/>
            <person name="Liem A."/>
            <person name="Fochler E."/>
            <person name="Read T.D."/>
            <person name="Tapia R."/>
            <person name="Johnson S."/>
            <person name="Bishop-Lilly K.A."/>
            <person name="Detter C."/>
            <person name="Han C."/>
            <person name="Sozhamannan S."/>
            <person name="Rosenzweig C.N."/>
            <person name="Skowronski E.W."/>
        </authorList>
    </citation>
    <scope>NUCLEOTIDE SEQUENCE [LARGE SCALE GENOMIC DNA]</scope>
    <source>
        <strain evidence="1 2">1942</strain>
    </source>
</reference>
<dbReference type="EMBL" id="CP002207">
    <property type="protein sequence ID" value="ADP30965.1"/>
    <property type="molecule type" value="Genomic_DNA"/>
</dbReference>
<organism evidence="1 2">
    <name type="scientific">Bacillus atrophaeus (strain 1942)</name>
    <dbReference type="NCBI Taxonomy" id="720555"/>
    <lineage>
        <taxon>Bacteria</taxon>
        <taxon>Bacillati</taxon>
        <taxon>Bacillota</taxon>
        <taxon>Bacilli</taxon>
        <taxon>Bacillales</taxon>
        <taxon>Bacillaceae</taxon>
        <taxon>Bacillus</taxon>
    </lineage>
</organism>
<gene>
    <name evidence="1" type="ordered locus">BATR1942_00025</name>
</gene>